<accession>A0A0B7NT90</accession>
<evidence type="ECO:0000256" key="1">
    <source>
        <dbReference type="SAM" id="MobiDB-lite"/>
    </source>
</evidence>
<name>A0A0B7NT90_9FUNG</name>
<feature type="region of interest" description="Disordered" evidence="1">
    <location>
        <begin position="1"/>
        <end position="23"/>
    </location>
</feature>
<dbReference type="AlphaFoldDB" id="A0A0B7NT90"/>
<protein>
    <submittedName>
        <fullName evidence="3">Uncharacterized protein</fullName>
    </submittedName>
</protein>
<keyword evidence="2" id="KW-1133">Transmembrane helix</keyword>
<reference evidence="3 4" key="1">
    <citation type="submission" date="2014-09" db="EMBL/GenBank/DDBJ databases">
        <authorList>
            <person name="Ellenberger Sabrina"/>
        </authorList>
    </citation>
    <scope>NUCLEOTIDE SEQUENCE [LARGE SCALE GENOMIC DNA]</scope>
    <source>
        <strain evidence="3 4">CBS 412.66</strain>
    </source>
</reference>
<evidence type="ECO:0000256" key="2">
    <source>
        <dbReference type="SAM" id="Phobius"/>
    </source>
</evidence>
<feature type="compositionally biased region" description="Polar residues" evidence="1">
    <location>
        <begin position="195"/>
        <end position="204"/>
    </location>
</feature>
<dbReference type="Proteomes" id="UP000054107">
    <property type="component" value="Unassembled WGS sequence"/>
</dbReference>
<evidence type="ECO:0000313" key="3">
    <source>
        <dbReference type="EMBL" id="CEP18735.1"/>
    </source>
</evidence>
<feature type="region of interest" description="Disordered" evidence="1">
    <location>
        <begin position="140"/>
        <end position="174"/>
    </location>
</feature>
<feature type="transmembrane region" description="Helical" evidence="2">
    <location>
        <begin position="69"/>
        <end position="91"/>
    </location>
</feature>
<gene>
    <name evidence="3" type="primary">PARPA_13042.1 scaffold 45703</name>
</gene>
<keyword evidence="2" id="KW-0812">Transmembrane</keyword>
<keyword evidence="4" id="KW-1185">Reference proteome</keyword>
<proteinExistence type="predicted"/>
<feature type="region of interest" description="Disordered" evidence="1">
    <location>
        <begin position="192"/>
        <end position="230"/>
    </location>
</feature>
<feature type="compositionally biased region" description="Low complexity" evidence="1">
    <location>
        <begin position="1"/>
        <end position="15"/>
    </location>
</feature>
<feature type="compositionally biased region" description="Low complexity" evidence="1">
    <location>
        <begin position="149"/>
        <end position="173"/>
    </location>
</feature>
<keyword evidence="2" id="KW-0472">Membrane</keyword>
<organism evidence="3 4">
    <name type="scientific">Parasitella parasitica</name>
    <dbReference type="NCBI Taxonomy" id="35722"/>
    <lineage>
        <taxon>Eukaryota</taxon>
        <taxon>Fungi</taxon>
        <taxon>Fungi incertae sedis</taxon>
        <taxon>Mucoromycota</taxon>
        <taxon>Mucoromycotina</taxon>
        <taxon>Mucoromycetes</taxon>
        <taxon>Mucorales</taxon>
        <taxon>Mucorineae</taxon>
        <taxon>Mucoraceae</taxon>
        <taxon>Parasitella</taxon>
    </lineage>
</organism>
<sequence length="383" mass="41166">MTPLPSAAPTLAPPTIGDQYNTTDQNLFDDESEISSSGAAAAAIQKPEETFTQQEQQPTISTATQVTQIAAPVIGVFGGIALIAAAMFYVVRKRKRNSKLNDEELSSSTDYDNYDDSKHLEREMQDISLSDDDEAITAMDQPPKLAPYTATTNTTTTTTTTSSSSSNHTSSTTEMSRHYCSNINSSMAMVPENHPANSPANMTDYNDEELSSCYNPLNPPPLSHKSNSSCRSSATSTVYTDALTNPISSAATDALMSPIAYNFADSLTSPGASGFSDVLMSPVSSVFAGSHHVPSILMIAERQQLHHQMPNILNHCASYQNNDVKPSLANTTHNIETYKAQLTNLAAINDEDENDTTEQEKAKAAHTTTTAITLPYVAVDSAF</sequence>
<evidence type="ECO:0000313" key="4">
    <source>
        <dbReference type="Proteomes" id="UP000054107"/>
    </source>
</evidence>
<dbReference type="OrthoDB" id="2284403at2759"/>
<dbReference type="CDD" id="cd12087">
    <property type="entry name" value="TM_EGFR-like"/>
    <property type="match status" value="1"/>
</dbReference>
<feature type="region of interest" description="Disordered" evidence="1">
    <location>
        <begin position="98"/>
        <end position="117"/>
    </location>
</feature>
<dbReference type="EMBL" id="LN733886">
    <property type="protein sequence ID" value="CEP18735.1"/>
    <property type="molecule type" value="Genomic_DNA"/>
</dbReference>